<dbReference type="GO" id="GO:0043093">
    <property type="term" value="P:FtsZ-dependent cytokinesis"/>
    <property type="evidence" value="ECO:0007669"/>
    <property type="project" value="UniProtKB-UniRule"/>
</dbReference>
<evidence type="ECO:0000256" key="6">
    <source>
        <dbReference type="ARBA" id="ARBA00023306"/>
    </source>
</evidence>
<keyword evidence="10" id="KW-1185">Reference proteome</keyword>
<reference evidence="9 10" key="1">
    <citation type="submission" date="2019-08" db="EMBL/GenBank/DDBJ databases">
        <authorList>
            <person name="Guy L."/>
        </authorList>
    </citation>
    <scope>NUCLEOTIDE SEQUENCE [LARGE SCALE GENOMIC DNA]</scope>
    <source>
        <strain evidence="9 10">SGT-108</strain>
    </source>
</reference>
<feature type="coiled-coil region" evidence="7">
    <location>
        <begin position="34"/>
        <end position="82"/>
    </location>
</feature>
<comment type="function">
    <text evidence="7">Essential cell division protein. May link together the upstream cell division proteins, which are predominantly cytoplasmic, with the downstream cell division proteins, which are predominantly periplasmic.</text>
</comment>
<dbReference type="KEGG" id="asip:AQUSIP_14970"/>
<dbReference type="GO" id="GO:0005886">
    <property type="term" value="C:plasma membrane"/>
    <property type="evidence" value="ECO:0007669"/>
    <property type="project" value="UniProtKB-SubCell"/>
</dbReference>
<evidence type="ECO:0000256" key="5">
    <source>
        <dbReference type="ARBA" id="ARBA00023136"/>
    </source>
</evidence>
<evidence type="ECO:0000256" key="3">
    <source>
        <dbReference type="ARBA" id="ARBA00022692"/>
    </source>
</evidence>
<protein>
    <recommendedName>
        <fullName evidence="7">Cell division protein FtsB</fullName>
    </recommendedName>
</protein>
<keyword evidence="4 7" id="KW-1133">Transmembrane helix</keyword>
<accession>A0A5E4PIK3</accession>
<feature type="topological domain" description="Cytoplasmic" evidence="7">
    <location>
        <begin position="1"/>
        <end position="8"/>
    </location>
</feature>
<keyword evidence="3 7" id="KW-0812">Transmembrane</keyword>
<gene>
    <name evidence="7 9" type="primary">ftsB</name>
    <name evidence="9" type="ORF">AQUSIP_14970</name>
</gene>
<feature type="topological domain" description="Periplasmic" evidence="7">
    <location>
        <begin position="27"/>
        <end position="94"/>
    </location>
</feature>
<sequence length="94" mass="10916">MSGMRLNLLGIVLIGVLALLQYRLWFENGGIRDMSRLKQTLARQASENELLKKRNEELLFQIQRLQNSADAAEARARNELGMIKKDEKFYQIVH</sequence>
<evidence type="ECO:0000256" key="1">
    <source>
        <dbReference type="ARBA" id="ARBA00022475"/>
    </source>
</evidence>
<dbReference type="EMBL" id="LR699119">
    <property type="protein sequence ID" value="VVC76191.1"/>
    <property type="molecule type" value="Genomic_DNA"/>
</dbReference>
<organism evidence="9 10">
    <name type="scientific">Aquicella siphonis</name>
    <dbReference type="NCBI Taxonomy" id="254247"/>
    <lineage>
        <taxon>Bacteria</taxon>
        <taxon>Pseudomonadati</taxon>
        <taxon>Pseudomonadota</taxon>
        <taxon>Gammaproteobacteria</taxon>
        <taxon>Legionellales</taxon>
        <taxon>Coxiellaceae</taxon>
        <taxon>Aquicella</taxon>
    </lineage>
</organism>
<feature type="transmembrane region" description="Helical" evidence="8">
    <location>
        <begin position="6"/>
        <end position="26"/>
    </location>
</feature>
<dbReference type="InterPro" id="IPR007060">
    <property type="entry name" value="FtsL/DivIC"/>
</dbReference>
<keyword evidence="2 7" id="KW-0132">Cell division</keyword>
<dbReference type="RefSeq" id="WP_232051854.1">
    <property type="nucleotide sequence ID" value="NZ_LR699119.1"/>
</dbReference>
<keyword evidence="7" id="KW-0997">Cell inner membrane</keyword>
<dbReference type="HAMAP" id="MF_00599">
    <property type="entry name" value="FtsB"/>
    <property type="match status" value="1"/>
</dbReference>
<dbReference type="Pfam" id="PF04977">
    <property type="entry name" value="DivIC"/>
    <property type="match status" value="1"/>
</dbReference>
<dbReference type="AlphaFoldDB" id="A0A5E4PIK3"/>
<dbReference type="PANTHER" id="PTHR37485:SF1">
    <property type="entry name" value="CELL DIVISION PROTEIN FTSB"/>
    <property type="match status" value="1"/>
</dbReference>
<keyword evidence="5 7" id="KW-0472">Membrane</keyword>
<dbReference type="GO" id="GO:0030428">
    <property type="term" value="C:cell septum"/>
    <property type="evidence" value="ECO:0007669"/>
    <property type="project" value="TreeGrafter"/>
</dbReference>
<evidence type="ECO:0000256" key="2">
    <source>
        <dbReference type="ARBA" id="ARBA00022618"/>
    </source>
</evidence>
<evidence type="ECO:0000313" key="9">
    <source>
        <dbReference type="EMBL" id="VVC76191.1"/>
    </source>
</evidence>
<evidence type="ECO:0000256" key="7">
    <source>
        <dbReference type="HAMAP-Rule" id="MF_00599"/>
    </source>
</evidence>
<evidence type="ECO:0000256" key="4">
    <source>
        <dbReference type="ARBA" id="ARBA00022989"/>
    </source>
</evidence>
<keyword evidence="1 7" id="KW-1003">Cell membrane</keyword>
<evidence type="ECO:0000313" key="10">
    <source>
        <dbReference type="Proteomes" id="UP000324194"/>
    </source>
</evidence>
<dbReference type="PANTHER" id="PTHR37485">
    <property type="entry name" value="CELL DIVISION PROTEIN FTSB"/>
    <property type="match status" value="1"/>
</dbReference>
<dbReference type="Proteomes" id="UP000324194">
    <property type="component" value="Chromosome 1"/>
</dbReference>
<dbReference type="GO" id="GO:0032153">
    <property type="term" value="C:cell division site"/>
    <property type="evidence" value="ECO:0007669"/>
    <property type="project" value="UniProtKB-UniRule"/>
</dbReference>
<dbReference type="InterPro" id="IPR023081">
    <property type="entry name" value="Cell_div_FtsB"/>
</dbReference>
<keyword evidence="7" id="KW-0175">Coiled coil</keyword>
<proteinExistence type="inferred from homology"/>
<name>A0A5E4PIK3_9COXI</name>
<comment type="subcellular location">
    <subcellularLocation>
        <location evidence="7">Cell inner membrane</location>
        <topology evidence="7">Single-pass type II membrane protein</topology>
    </subcellularLocation>
    <text evidence="7">Localizes to the division septum.</text>
</comment>
<keyword evidence="6 7" id="KW-0131">Cell cycle</keyword>
<comment type="subunit">
    <text evidence="7">Part of a complex composed of FtsB, FtsL and FtsQ.</text>
</comment>
<comment type="similarity">
    <text evidence="7">Belongs to the FtsB family.</text>
</comment>
<evidence type="ECO:0000256" key="8">
    <source>
        <dbReference type="SAM" id="Phobius"/>
    </source>
</evidence>